<protein>
    <submittedName>
        <fullName evidence="1">Uncharacterized protein</fullName>
    </submittedName>
</protein>
<sequence length="198" mass="21134">MGNHAVVAPPVRPAALLSYILARCAHPTTLIVCSTSPDFVQRCVHDDNNEGDDSITESLHTASLLQVAVARHIRVAFVPTVAHLRGFLAAFDLAASRVPAPPQVLISDSNSSSSNSFSHSVNRGDRVLVVYDFVRLHRATSEWSGQGLGASVAVLAEAGWRTGLDVLVVESGVLVSSVQPLQSVEDETPVTKYETAIR</sequence>
<gene>
    <name evidence="1" type="ORF">SBRCBS47491_004873</name>
</gene>
<evidence type="ECO:0000313" key="1">
    <source>
        <dbReference type="EMBL" id="CAK7222463.1"/>
    </source>
</evidence>
<keyword evidence="2" id="KW-1185">Reference proteome</keyword>
<name>A0ABP0BS32_9PEZI</name>
<reference evidence="1 2" key="1">
    <citation type="submission" date="2024-01" db="EMBL/GenBank/DDBJ databases">
        <authorList>
            <person name="Allen C."/>
            <person name="Tagirdzhanova G."/>
        </authorList>
    </citation>
    <scope>NUCLEOTIDE SEQUENCE [LARGE SCALE GENOMIC DNA]</scope>
</reference>
<evidence type="ECO:0000313" key="2">
    <source>
        <dbReference type="Proteomes" id="UP001642406"/>
    </source>
</evidence>
<proteinExistence type="predicted"/>
<dbReference type="EMBL" id="CAWUHC010000039">
    <property type="protein sequence ID" value="CAK7222463.1"/>
    <property type="molecule type" value="Genomic_DNA"/>
</dbReference>
<organism evidence="1 2">
    <name type="scientific">Sporothrix bragantina</name>
    <dbReference type="NCBI Taxonomy" id="671064"/>
    <lineage>
        <taxon>Eukaryota</taxon>
        <taxon>Fungi</taxon>
        <taxon>Dikarya</taxon>
        <taxon>Ascomycota</taxon>
        <taxon>Pezizomycotina</taxon>
        <taxon>Sordariomycetes</taxon>
        <taxon>Sordariomycetidae</taxon>
        <taxon>Ophiostomatales</taxon>
        <taxon>Ophiostomataceae</taxon>
        <taxon>Sporothrix</taxon>
    </lineage>
</organism>
<dbReference type="Proteomes" id="UP001642406">
    <property type="component" value="Unassembled WGS sequence"/>
</dbReference>
<accession>A0ABP0BS32</accession>
<comment type="caution">
    <text evidence="1">The sequence shown here is derived from an EMBL/GenBank/DDBJ whole genome shotgun (WGS) entry which is preliminary data.</text>
</comment>